<evidence type="ECO:0000313" key="3">
    <source>
        <dbReference type="Proteomes" id="UP001458880"/>
    </source>
</evidence>
<dbReference type="EMBL" id="JASPKY010000332">
    <property type="protein sequence ID" value="KAK9708321.1"/>
    <property type="molecule type" value="Genomic_DNA"/>
</dbReference>
<protein>
    <submittedName>
        <fullName evidence="2">Uncharacterized protein</fullName>
    </submittedName>
</protein>
<proteinExistence type="predicted"/>
<evidence type="ECO:0000313" key="2">
    <source>
        <dbReference type="EMBL" id="KAK9708321.1"/>
    </source>
</evidence>
<evidence type="ECO:0000256" key="1">
    <source>
        <dbReference type="SAM" id="MobiDB-lite"/>
    </source>
</evidence>
<dbReference type="AlphaFoldDB" id="A0AAW1JW61"/>
<reference evidence="2 3" key="1">
    <citation type="journal article" date="2024" name="BMC Genomics">
        <title>De novo assembly and annotation of Popillia japonica's genome with initial clues to its potential as an invasive pest.</title>
        <authorList>
            <person name="Cucini C."/>
            <person name="Boschi S."/>
            <person name="Funari R."/>
            <person name="Cardaioli E."/>
            <person name="Iannotti N."/>
            <person name="Marturano G."/>
            <person name="Paoli F."/>
            <person name="Bruttini M."/>
            <person name="Carapelli A."/>
            <person name="Frati F."/>
            <person name="Nardi F."/>
        </authorList>
    </citation>
    <scope>NUCLEOTIDE SEQUENCE [LARGE SCALE GENOMIC DNA]</scope>
    <source>
        <strain evidence="2">DMR45628</strain>
    </source>
</reference>
<sequence length="145" mass="16564">MLESHKPSKEAKAYKTEHSKAKYQEGSIQTDNNKPVLVQERNDIQLGTTGSFKRFDSVDKDFKMTIACTSFTNEWNCLEFDHSSCNHQHAQDYHQNAEPAIQKSEPQKLSHQIRSTSDPGVLLGEQEKTQVYLARQPSAGERQLR</sequence>
<accession>A0AAW1JW61</accession>
<organism evidence="2 3">
    <name type="scientific">Popillia japonica</name>
    <name type="common">Japanese beetle</name>
    <dbReference type="NCBI Taxonomy" id="7064"/>
    <lineage>
        <taxon>Eukaryota</taxon>
        <taxon>Metazoa</taxon>
        <taxon>Ecdysozoa</taxon>
        <taxon>Arthropoda</taxon>
        <taxon>Hexapoda</taxon>
        <taxon>Insecta</taxon>
        <taxon>Pterygota</taxon>
        <taxon>Neoptera</taxon>
        <taxon>Endopterygota</taxon>
        <taxon>Coleoptera</taxon>
        <taxon>Polyphaga</taxon>
        <taxon>Scarabaeiformia</taxon>
        <taxon>Scarabaeidae</taxon>
        <taxon>Rutelinae</taxon>
        <taxon>Popillia</taxon>
    </lineage>
</organism>
<feature type="compositionally biased region" description="Basic and acidic residues" evidence="1">
    <location>
        <begin position="1"/>
        <end position="23"/>
    </location>
</feature>
<gene>
    <name evidence="2" type="ORF">QE152_g27289</name>
</gene>
<feature type="region of interest" description="Disordered" evidence="1">
    <location>
        <begin position="1"/>
        <end position="34"/>
    </location>
</feature>
<dbReference type="Proteomes" id="UP001458880">
    <property type="component" value="Unassembled WGS sequence"/>
</dbReference>
<keyword evidence="3" id="KW-1185">Reference proteome</keyword>
<name>A0AAW1JW61_POPJA</name>
<comment type="caution">
    <text evidence="2">The sequence shown here is derived from an EMBL/GenBank/DDBJ whole genome shotgun (WGS) entry which is preliminary data.</text>
</comment>
<feature type="compositionally biased region" description="Polar residues" evidence="1">
    <location>
        <begin position="107"/>
        <end position="118"/>
    </location>
</feature>
<feature type="region of interest" description="Disordered" evidence="1">
    <location>
        <begin position="101"/>
        <end position="145"/>
    </location>
</feature>